<evidence type="ECO:0000256" key="3">
    <source>
        <dbReference type="ARBA" id="ARBA00022540"/>
    </source>
</evidence>
<dbReference type="GO" id="GO:0071541">
    <property type="term" value="C:eukaryotic translation initiation factor 3 complex, eIF3m"/>
    <property type="evidence" value="ECO:0007669"/>
    <property type="project" value="UniProtKB-UniRule"/>
</dbReference>
<comment type="subunit">
    <text evidence="5">Component of the eukaryotic translation initiation factor 3 (eIF-3) complex.</text>
</comment>
<comment type="subcellular location">
    <subcellularLocation>
        <location evidence="5">Cytoplasm</location>
    </subcellularLocation>
</comment>
<dbReference type="eggNOG" id="KOG2753">
    <property type="taxonomic scope" value="Eukaryota"/>
</dbReference>
<dbReference type="PROSITE" id="PS50250">
    <property type="entry name" value="PCI"/>
    <property type="match status" value="1"/>
</dbReference>
<comment type="similarity">
    <text evidence="1">Belongs to the CSN7/EIF3M family. CSN7 subfamily.</text>
</comment>
<evidence type="ECO:0000256" key="6">
    <source>
        <dbReference type="SAM" id="MobiDB-lite"/>
    </source>
</evidence>
<dbReference type="Pfam" id="PF18005">
    <property type="entry name" value="eIF3m_C_helix"/>
    <property type="match status" value="1"/>
</dbReference>
<dbReference type="InParanoid" id="W2RP69"/>
<dbReference type="InterPro" id="IPR000717">
    <property type="entry name" value="PCI_dom"/>
</dbReference>
<comment type="similarity">
    <text evidence="5">Belongs to the eIF-3 subunit M family.</text>
</comment>
<gene>
    <name evidence="8" type="ORF">HMPREF1541_06355</name>
</gene>
<evidence type="ECO:0000313" key="9">
    <source>
        <dbReference type="Proteomes" id="UP000030752"/>
    </source>
</evidence>
<keyword evidence="2 5" id="KW-0963">Cytoplasm</keyword>
<reference evidence="8 9" key="1">
    <citation type="submission" date="2013-03" db="EMBL/GenBank/DDBJ databases">
        <title>The Genome Sequence of Phialophora europaea CBS 101466.</title>
        <authorList>
            <consortium name="The Broad Institute Genomics Platform"/>
            <person name="Cuomo C."/>
            <person name="de Hoog S."/>
            <person name="Gorbushina A."/>
            <person name="Walker B."/>
            <person name="Young S.K."/>
            <person name="Zeng Q."/>
            <person name="Gargeya S."/>
            <person name="Fitzgerald M."/>
            <person name="Haas B."/>
            <person name="Abouelleil A."/>
            <person name="Allen A.W."/>
            <person name="Alvarado L."/>
            <person name="Arachchi H.M."/>
            <person name="Berlin A.M."/>
            <person name="Chapman S.B."/>
            <person name="Gainer-Dewar J."/>
            <person name="Goldberg J."/>
            <person name="Griggs A."/>
            <person name="Gujja S."/>
            <person name="Hansen M."/>
            <person name="Howarth C."/>
            <person name="Imamovic A."/>
            <person name="Ireland A."/>
            <person name="Larimer J."/>
            <person name="McCowan C."/>
            <person name="Murphy C."/>
            <person name="Pearson M."/>
            <person name="Poon T.W."/>
            <person name="Priest M."/>
            <person name="Roberts A."/>
            <person name="Saif S."/>
            <person name="Shea T."/>
            <person name="Sisk P."/>
            <person name="Sykes S."/>
            <person name="Wortman J."/>
            <person name="Nusbaum C."/>
            <person name="Birren B."/>
        </authorList>
    </citation>
    <scope>NUCLEOTIDE SEQUENCE [LARGE SCALE GENOMIC DNA]</scope>
    <source>
        <strain evidence="8 9">CBS 101466</strain>
    </source>
</reference>
<organism evidence="8 9">
    <name type="scientific">Cyphellophora europaea (strain CBS 101466)</name>
    <name type="common">Phialophora europaea</name>
    <dbReference type="NCBI Taxonomy" id="1220924"/>
    <lineage>
        <taxon>Eukaryota</taxon>
        <taxon>Fungi</taxon>
        <taxon>Dikarya</taxon>
        <taxon>Ascomycota</taxon>
        <taxon>Pezizomycotina</taxon>
        <taxon>Eurotiomycetes</taxon>
        <taxon>Chaetothyriomycetidae</taxon>
        <taxon>Chaetothyriales</taxon>
        <taxon>Cyphellophoraceae</taxon>
        <taxon>Cyphellophora</taxon>
    </lineage>
</organism>
<keyword evidence="9" id="KW-1185">Reference proteome</keyword>
<dbReference type="GO" id="GO:0003743">
    <property type="term" value="F:translation initiation factor activity"/>
    <property type="evidence" value="ECO:0007669"/>
    <property type="project" value="UniProtKB-UniRule"/>
</dbReference>
<dbReference type="STRING" id="1220924.W2RP69"/>
<dbReference type="InterPro" id="IPR027528">
    <property type="entry name" value="eIF3m"/>
</dbReference>
<evidence type="ECO:0000256" key="4">
    <source>
        <dbReference type="ARBA" id="ARBA00022917"/>
    </source>
</evidence>
<evidence type="ECO:0000313" key="8">
    <source>
        <dbReference type="EMBL" id="ETN38321.1"/>
    </source>
</evidence>
<dbReference type="EMBL" id="KB822722">
    <property type="protein sequence ID" value="ETN38321.1"/>
    <property type="molecule type" value="Genomic_DNA"/>
</dbReference>
<dbReference type="PANTHER" id="PTHR15350">
    <property type="entry name" value="COP9 SIGNALOSOME COMPLEX SUBUNIT 7/DENDRITIC CELL PROTEIN GA17"/>
    <property type="match status" value="1"/>
</dbReference>
<dbReference type="RefSeq" id="XP_008718910.1">
    <property type="nucleotide sequence ID" value="XM_008720688.1"/>
</dbReference>
<dbReference type="SMART" id="SM00088">
    <property type="entry name" value="PINT"/>
    <property type="match status" value="1"/>
</dbReference>
<sequence>MPGPTNTLLIEGSFFELAGELAQFLDGVLKPEEGSGVQVEVKSVLEQIQQIEQAEDPQSVDQAKLEELKNDALKKIVTRASALNNAPEKEFTAAYNLLISLCAQSSMRDQLLARMCQYLEQPITSSTSHAGALAIATLTTIFNVLPPDSESRYHVFLAIVKVIRARSSQQAFDALVPQLESNINDWTSAWQLDDEDVRNLYTAVADVASASGDSDLSYKYNLRALETVPPSSASETEAHDLAKKVLTQALANPSVTDFTPLTASDAIQALRKTDSALFDLLEVFSSDDYSAFVDFLETNELSSLGFPESAGGILSKKIRLLTLASIAASTPTRSVPYSTISSALQIPAEDVEMWVIDTIRAGLVEGKLSQLRQEFSVQRATYRVFGEKQWAEIQGRLMVWRRSLESVLQVVRSERERFLREGPGNYEEQGGQRNGWQNEGGQRRQGGRRNQRDGQQRDQQPREVDVGGE</sequence>
<dbReference type="Pfam" id="PF01399">
    <property type="entry name" value="PCI"/>
    <property type="match status" value="1"/>
</dbReference>
<dbReference type="GO" id="GO:0033290">
    <property type="term" value="C:eukaryotic 48S preinitiation complex"/>
    <property type="evidence" value="ECO:0007669"/>
    <property type="project" value="UniProtKB-UniRule"/>
</dbReference>
<dbReference type="HAMAP" id="MF_03012">
    <property type="entry name" value="eIF3m"/>
    <property type="match status" value="1"/>
</dbReference>
<dbReference type="GO" id="GO:0016282">
    <property type="term" value="C:eukaryotic 43S preinitiation complex"/>
    <property type="evidence" value="ECO:0007669"/>
    <property type="project" value="UniProtKB-UniRule"/>
</dbReference>
<evidence type="ECO:0000256" key="1">
    <source>
        <dbReference type="ARBA" id="ARBA00008482"/>
    </source>
</evidence>
<keyword evidence="3 5" id="KW-0396">Initiation factor</keyword>
<feature type="compositionally biased region" description="Low complexity" evidence="6">
    <location>
        <begin position="427"/>
        <end position="440"/>
    </location>
</feature>
<accession>W2RP69</accession>
<dbReference type="PANTHER" id="PTHR15350:SF2">
    <property type="entry name" value="EUKARYOTIC TRANSLATION INITIATION FACTOR 3 SUBUNIT M"/>
    <property type="match status" value="1"/>
</dbReference>
<evidence type="ECO:0000256" key="5">
    <source>
        <dbReference type="HAMAP-Rule" id="MF_03012"/>
    </source>
</evidence>
<proteinExistence type="inferred from homology"/>
<dbReference type="InterPro" id="IPR045237">
    <property type="entry name" value="COPS7/eIF3m"/>
</dbReference>
<dbReference type="InterPro" id="IPR040750">
    <property type="entry name" value="eIF3m_C_helix"/>
</dbReference>
<dbReference type="HOGENOM" id="CLU_035254_0_1_1"/>
<feature type="region of interest" description="Disordered" evidence="6">
    <location>
        <begin position="421"/>
        <end position="469"/>
    </location>
</feature>
<comment type="function">
    <text evidence="5">Component of the eukaryotic translation initiation factor 3 (eIF-3) complex, which is involved in protein synthesis of a specialized repertoire of mRNAs and, together with other initiation factors, stimulates binding of mRNA and methionyl-tRNAi to the 40S ribosome. The eIF-3 complex specifically targets and initiates translation of a subset of mRNAs involved in cell proliferation.</text>
</comment>
<dbReference type="AlphaFoldDB" id="W2RP69"/>
<protein>
    <recommendedName>
        <fullName evidence="5">Eukaryotic translation initiation factor 3 subunit M</fullName>
        <shortName evidence="5">eIF3m</shortName>
    </recommendedName>
</protein>
<name>W2RP69_CYPE1</name>
<keyword evidence="4 5" id="KW-0648">Protein biosynthesis</keyword>
<dbReference type="GeneID" id="19973694"/>
<dbReference type="Proteomes" id="UP000030752">
    <property type="component" value="Unassembled WGS sequence"/>
</dbReference>
<dbReference type="OrthoDB" id="10267031at2759"/>
<feature type="compositionally biased region" description="Basic and acidic residues" evidence="6">
    <location>
        <begin position="450"/>
        <end position="469"/>
    </location>
</feature>
<dbReference type="GO" id="GO:0001732">
    <property type="term" value="P:formation of cytoplasmic translation initiation complex"/>
    <property type="evidence" value="ECO:0007669"/>
    <property type="project" value="UniProtKB-UniRule"/>
</dbReference>
<evidence type="ECO:0000259" key="7">
    <source>
        <dbReference type="PROSITE" id="PS50250"/>
    </source>
</evidence>
<feature type="domain" description="PCI" evidence="7">
    <location>
        <begin position="214"/>
        <end position="382"/>
    </location>
</feature>
<evidence type="ECO:0000256" key="2">
    <source>
        <dbReference type="ARBA" id="ARBA00022490"/>
    </source>
</evidence>
<dbReference type="VEuPathDB" id="FungiDB:HMPREF1541_06355"/>